<dbReference type="PANTHER" id="PTHR35936:SF19">
    <property type="entry name" value="AMINO-ACID-BINDING PROTEIN YXEM-RELATED"/>
    <property type="match status" value="1"/>
</dbReference>
<dbReference type="InterPro" id="IPR001638">
    <property type="entry name" value="Solute-binding_3/MltF_N"/>
</dbReference>
<feature type="chain" id="PRO_5013894828" evidence="2">
    <location>
        <begin position="31"/>
        <end position="262"/>
    </location>
</feature>
<evidence type="ECO:0000259" key="4">
    <source>
        <dbReference type="SMART" id="SM00079"/>
    </source>
</evidence>
<feature type="domain" description="Ionotropic glutamate receptor C-terminal" evidence="4">
    <location>
        <begin position="42"/>
        <end position="259"/>
    </location>
</feature>
<dbReference type="Gene3D" id="3.40.190.10">
    <property type="entry name" value="Periplasmic binding protein-like II"/>
    <property type="match status" value="2"/>
</dbReference>
<feature type="domain" description="Solute-binding protein family 3/N-terminal" evidence="3">
    <location>
        <begin position="41"/>
        <end position="260"/>
    </location>
</feature>
<dbReference type="SUPFAM" id="SSF53850">
    <property type="entry name" value="Periplasmic binding protein-like II"/>
    <property type="match status" value="1"/>
</dbReference>
<feature type="signal peptide" evidence="2">
    <location>
        <begin position="1"/>
        <end position="30"/>
    </location>
</feature>
<sequence length="262" mass="28334">MKTRRTILKAVVAAGFVATAGLGATGAASADELEALKEKGSMRIAMSGAYPPFNFVNEQNEVVGFDPAIGTEIAKRMGLETEIVTTAWDGIIGGLLANKYDAIVGSMSITEERAKVVDFVGPYYTTKRAIFTKPDSKITSVKQIDGDVKVGVTLGETHEEWAREQGYNVRTYKGLPELLLELKNGRVDVIVNDSIAAILAMKKNGDDFRMLPDLETDQIGAGIAIRQGNPELKAAMQKALDSMMEDGTYLEIANKWVGGDIR</sequence>
<evidence type="ECO:0000256" key="2">
    <source>
        <dbReference type="SAM" id="SignalP"/>
    </source>
</evidence>
<evidence type="ECO:0000313" key="5">
    <source>
        <dbReference type="EMBL" id="PHP65678.1"/>
    </source>
</evidence>
<dbReference type="PANTHER" id="PTHR35936">
    <property type="entry name" value="MEMBRANE-BOUND LYTIC MUREIN TRANSGLYCOSYLASE F"/>
    <property type="match status" value="1"/>
</dbReference>
<dbReference type="AlphaFoldDB" id="A0A2G1QKE5"/>
<evidence type="ECO:0000313" key="6">
    <source>
        <dbReference type="Proteomes" id="UP000221168"/>
    </source>
</evidence>
<dbReference type="SMART" id="SM00079">
    <property type="entry name" value="PBPe"/>
    <property type="match status" value="1"/>
</dbReference>
<dbReference type="InterPro" id="IPR006311">
    <property type="entry name" value="TAT_signal"/>
</dbReference>
<organism evidence="5 6">
    <name type="scientific">Zhengella mangrovi</name>
    <dbReference type="NCBI Taxonomy" id="1982044"/>
    <lineage>
        <taxon>Bacteria</taxon>
        <taxon>Pseudomonadati</taxon>
        <taxon>Pseudomonadota</taxon>
        <taxon>Alphaproteobacteria</taxon>
        <taxon>Hyphomicrobiales</taxon>
        <taxon>Notoacmeibacteraceae</taxon>
        <taxon>Zhengella</taxon>
    </lineage>
</organism>
<evidence type="ECO:0000256" key="1">
    <source>
        <dbReference type="ARBA" id="ARBA00022729"/>
    </source>
</evidence>
<proteinExistence type="predicted"/>
<reference evidence="5 6" key="1">
    <citation type="submission" date="2017-10" db="EMBL/GenBank/DDBJ databases">
        <title>Sedimentibacterium mangrovi gen. nov., sp. nov., a novel member of family Phyllobacteriacea isolated from mangrove sediment.</title>
        <authorList>
            <person name="Liao H."/>
            <person name="Tian Y."/>
        </authorList>
    </citation>
    <scope>NUCLEOTIDE SEQUENCE [LARGE SCALE GENOMIC DNA]</scope>
    <source>
        <strain evidence="5 6">X9-2-2</strain>
    </source>
</reference>
<keyword evidence="6" id="KW-1185">Reference proteome</keyword>
<dbReference type="InterPro" id="IPR001320">
    <property type="entry name" value="Iontro_rcpt_C"/>
</dbReference>
<keyword evidence="1 2" id="KW-0732">Signal</keyword>
<dbReference type="RefSeq" id="WP_099307705.1">
    <property type="nucleotide sequence ID" value="NZ_PDVP01000013.1"/>
</dbReference>
<dbReference type="GO" id="GO:0016020">
    <property type="term" value="C:membrane"/>
    <property type="evidence" value="ECO:0007669"/>
    <property type="project" value="InterPro"/>
</dbReference>
<evidence type="ECO:0000259" key="3">
    <source>
        <dbReference type="SMART" id="SM00062"/>
    </source>
</evidence>
<name>A0A2G1QKE5_9HYPH</name>
<dbReference type="PROSITE" id="PS51318">
    <property type="entry name" value="TAT"/>
    <property type="match status" value="1"/>
</dbReference>
<dbReference type="Pfam" id="PF00497">
    <property type="entry name" value="SBP_bac_3"/>
    <property type="match status" value="1"/>
</dbReference>
<accession>A0A2G1QKE5</accession>
<comment type="caution">
    <text evidence="5">The sequence shown here is derived from an EMBL/GenBank/DDBJ whole genome shotgun (WGS) entry which is preliminary data.</text>
</comment>
<dbReference type="SMART" id="SM00062">
    <property type="entry name" value="PBPb"/>
    <property type="match status" value="1"/>
</dbReference>
<dbReference type="EMBL" id="PDVP01000013">
    <property type="protein sequence ID" value="PHP65678.1"/>
    <property type="molecule type" value="Genomic_DNA"/>
</dbReference>
<dbReference type="GO" id="GO:0015276">
    <property type="term" value="F:ligand-gated monoatomic ion channel activity"/>
    <property type="evidence" value="ECO:0007669"/>
    <property type="project" value="InterPro"/>
</dbReference>
<dbReference type="OrthoDB" id="7248418at2"/>
<gene>
    <name evidence="5" type="ORF">CSC94_17675</name>
</gene>
<protein>
    <submittedName>
        <fullName evidence="5">Amino acid ABC transporter substrate-binding protein</fullName>
    </submittedName>
</protein>
<dbReference type="Proteomes" id="UP000221168">
    <property type="component" value="Unassembled WGS sequence"/>
</dbReference>